<evidence type="ECO:0000256" key="9">
    <source>
        <dbReference type="PROSITE-ProRule" id="PRU00169"/>
    </source>
</evidence>
<dbReference type="PANTHER" id="PTHR43065:SF49">
    <property type="entry name" value="HISTIDINE KINASE"/>
    <property type="match status" value="1"/>
</dbReference>
<dbReference type="NCBIfam" id="TIGR00229">
    <property type="entry name" value="sensory_box"/>
    <property type="match status" value="1"/>
</dbReference>
<keyword evidence="16" id="KW-1185">Reference proteome</keyword>
<dbReference type="PROSITE" id="PS50112">
    <property type="entry name" value="PAS"/>
    <property type="match status" value="1"/>
</dbReference>
<dbReference type="PROSITE" id="PS50109">
    <property type="entry name" value="HIS_KIN"/>
    <property type="match status" value="1"/>
</dbReference>
<evidence type="ECO:0000313" key="15">
    <source>
        <dbReference type="EMBL" id="CAB3743586.1"/>
    </source>
</evidence>
<dbReference type="SMART" id="SM00387">
    <property type="entry name" value="HATPase_c"/>
    <property type="match status" value="1"/>
</dbReference>
<evidence type="ECO:0000256" key="5">
    <source>
        <dbReference type="ARBA" id="ARBA00022741"/>
    </source>
</evidence>
<dbReference type="AlphaFoldDB" id="A0A6S7AUS8"/>
<feature type="domain" description="Histidine kinase" evidence="11">
    <location>
        <begin position="173"/>
        <end position="394"/>
    </location>
</feature>
<dbReference type="PROSITE" id="PS50110">
    <property type="entry name" value="RESPONSE_REGULATORY"/>
    <property type="match status" value="1"/>
</dbReference>
<dbReference type="InterPro" id="IPR000700">
    <property type="entry name" value="PAS-assoc_C"/>
</dbReference>
<evidence type="ECO:0000256" key="4">
    <source>
        <dbReference type="ARBA" id="ARBA00022679"/>
    </source>
</evidence>
<dbReference type="EC" id="2.7.13.3" evidence="2"/>
<dbReference type="InterPro" id="IPR001789">
    <property type="entry name" value="Sig_transdc_resp-reg_receiver"/>
</dbReference>
<dbReference type="InterPro" id="IPR004358">
    <property type="entry name" value="Sig_transdc_His_kin-like_C"/>
</dbReference>
<dbReference type="Proteomes" id="UP000494269">
    <property type="component" value="Unassembled WGS sequence"/>
</dbReference>
<feature type="compositionally biased region" description="Basic and acidic residues" evidence="10">
    <location>
        <begin position="554"/>
        <end position="565"/>
    </location>
</feature>
<evidence type="ECO:0000256" key="7">
    <source>
        <dbReference type="ARBA" id="ARBA00022840"/>
    </source>
</evidence>
<gene>
    <name evidence="15" type="primary">rcsC_18</name>
    <name evidence="15" type="ORF">LMG3441_06011</name>
</gene>
<evidence type="ECO:0000256" key="3">
    <source>
        <dbReference type="ARBA" id="ARBA00022553"/>
    </source>
</evidence>
<dbReference type="SUPFAM" id="SSF52172">
    <property type="entry name" value="CheY-like"/>
    <property type="match status" value="1"/>
</dbReference>
<comment type="catalytic activity">
    <reaction evidence="1">
        <text>ATP + protein L-histidine = ADP + protein N-phospho-L-histidine.</text>
        <dbReference type="EC" id="2.7.13.3"/>
    </reaction>
</comment>
<dbReference type="Gene3D" id="3.30.565.10">
    <property type="entry name" value="Histidine kinase-like ATPase, C-terminal domain"/>
    <property type="match status" value="1"/>
</dbReference>
<evidence type="ECO:0000256" key="6">
    <source>
        <dbReference type="ARBA" id="ARBA00022777"/>
    </source>
</evidence>
<dbReference type="SMART" id="SM00388">
    <property type="entry name" value="HisKA"/>
    <property type="match status" value="1"/>
</dbReference>
<dbReference type="InterPro" id="IPR005467">
    <property type="entry name" value="His_kinase_dom"/>
</dbReference>
<keyword evidence="7" id="KW-0067">ATP-binding</keyword>
<keyword evidence="8" id="KW-0902">Two-component regulatory system</keyword>
<protein>
    <recommendedName>
        <fullName evidence="2">histidine kinase</fullName>
        <ecNumber evidence="2">2.7.13.3</ecNumber>
    </recommendedName>
</protein>
<evidence type="ECO:0000259" key="12">
    <source>
        <dbReference type="PROSITE" id="PS50110"/>
    </source>
</evidence>
<dbReference type="PANTHER" id="PTHR43065">
    <property type="entry name" value="SENSOR HISTIDINE KINASE"/>
    <property type="match status" value="1"/>
</dbReference>
<dbReference type="PROSITE" id="PS50113">
    <property type="entry name" value="PAC"/>
    <property type="match status" value="1"/>
</dbReference>
<dbReference type="InterPro" id="IPR036097">
    <property type="entry name" value="HisK_dim/P_sf"/>
</dbReference>
<evidence type="ECO:0000259" key="14">
    <source>
        <dbReference type="PROSITE" id="PS50113"/>
    </source>
</evidence>
<dbReference type="InterPro" id="IPR003661">
    <property type="entry name" value="HisK_dim/P_dom"/>
</dbReference>
<feature type="modified residue" description="4-aspartylphosphate" evidence="9">
    <location>
        <position position="466"/>
    </location>
</feature>
<evidence type="ECO:0000256" key="8">
    <source>
        <dbReference type="ARBA" id="ARBA00023012"/>
    </source>
</evidence>
<feature type="compositionally biased region" description="Polar residues" evidence="10">
    <location>
        <begin position="1"/>
        <end position="21"/>
    </location>
</feature>
<evidence type="ECO:0000259" key="13">
    <source>
        <dbReference type="PROSITE" id="PS50112"/>
    </source>
</evidence>
<dbReference type="PRINTS" id="PR00344">
    <property type="entry name" value="BCTRLSENSOR"/>
</dbReference>
<dbReference type="InterPro" id="IPR000014">
    <property type="entry name" value="PAS"/>
</dbReference>
<dbReference type="SUPFAM" id="SSF55874">
    <property type="entry name" value="ATPase domain of HSP90 chaperone/DNA topoisomerase II/histidine kinase"/>
    <property type="match status" value="1"/>
</dbReference>
<dbReference type="Pfam" id="PF00512">
    <property type="entry name" value="HisKA"/>
    <property type="match status" value="1"/>
</dbReference>
<keyword evidence="4 15" id="KW-0808">Transferase</keyword>
<feature type="domain" description="PAC" evidence="14">
    <location>
        <begin position="101"/>
        <end position="153"/>
    </location>
</feature>
<organism evidence="15 16">
    <name type="scientific">Achromobacter kerstersii</name>
    <dbReference type="NCBI Taxonomy" id="1353890"/>
    <lineage>
        <taxon>Bacteria</taxon>
        <taxon>Pseudomonadati</taxon>
        <taxon>Pseudomonadota</taxon>
        <taxon>Betaproteobacteria</taxon>
        <taxon>Burkholderiales</taxon>
        <taxon>Alcaligenaceae</taxon>
        <taxon>Achromobacter</taxon>
    </lineage>
</organism>
<dbReference type="Pfam" id="PF00989">
    <property type="entry name" value="PAS"/>
    <property type="match status" value="1"/>
</dbReference>
<keyword evidence="5" id="KW-0547">Nucleotide-binding</keyword>
<feature type="region of interest" description="Disordered" evidence="10">
    <location>
        <begin position="534"/>
        <end position="588"/>
    </location>
</feature>
<dbReference type="SUPFAM" id="SSF55785">
    <property type="entry name" value="PYP-like sensor domain (PAS domain)"/>
    <property type="match status" value="1"/>
</dbReference>
<keyword evidence="3 9" id="KW-0597">Phosphoprotein</keyword>
<dbReference type="Pfam" id="PF00072">
    <property type="entry name" value="Response_reg"/>
    <property type="match status" value="1"/>
</dbReference>
<feature type="domain" description="Response regulatory" evidence="12">
    <location>
        <begin position="415"/>
        <end position="528"/>
    </location>
</feature>
<dbReference type="CDD" id="cd00130">
    <property type="entry name" value="PAS"/>
    <property type="match status" value="1"/>
</dbReference>
<dbReference type="CDD" id="cd00082">
    <property type="entry name" value="HisKA"/>
    <property type="match status" value="1"/>
</dbReference>
<feature type="domain" description="PAS" evidence="13">
    <location>
        <begin position="26"/>
        <end position="99"/>
    </location>
</feature>
<dbReference type="InterPro" id="IPR035965">
    <property type="entry name" value="PAS-like_dom_sf"/>
</dbReference>
<dbReference type="InterPro" id="IPR011006">
    <property type="entry name" value="CheY-like_superfamily"/>
</dbReference>
<reference evidence="15 16" key="1">
    <citation type="submission" date="2020-04" db="EMBL/GenBank/DDBJ databases">
        <authorList>
            <person name="De Canck E."/>
        </authorList>
    </citation>
    <scope>NUCLEOTIDE SEQUENCE [LARGE SCALE GENOMIC DNA]</scope>
    <source>
        <strain evidence="15 16">LMG 3441</strain>
    </source>
</reference>
<dbReference type="SUPFAM" id="SSF47384">
    <property type="entry name" value="Homodimeric domain of signal transducing histidine kinase"/>
    <property type="match status" value="1"/>
</dbReference>
<keyword evidence="6 15" id="KW-0418">Kinase</keyword>
<sequence length="601" mass="65865">MPPAGTRTNFRPSRTNMTQSPLECPEQDRYRQLVDAVMDYAIYLLDAKGRVSSWNPGAERFKGYKEEEIIGQHFSVFYTEEDRASGAPQRALETAKKEGPFEAEGWRVRKDGTRFWCSVVTDPVHDDKGQHLGFAKITRDVTEQKRHREELQAARDSMHHAHRMEAIGRLTGGVAHDFNNFLTAIRFSAEFLKRSADMPASLIRYVGIISDTTKKAAQLTRQLLAYAKKQPLKPHVIDVRDSLSSLRPLFEASVGSSIALAYEIDPGNTTIYADPAQLESALLNLVINARDAMPAGGRLTISVQGIARAPTLGVSLDLDAPHVAVAVKDTGIGMDDEVAKHIFEPFFSTKGPHENSGLGLSQVQGFAQQSGGDVKVDSRLGQGTTFTLYLPAAEAATKPSNASVRQSDDPQVRNRVLLVEDNRMVGEVVVSMLRDMGQDATWLLDAEAALAHLTERTGACDIAILDVVLPGMNGVELGRRIRAQWPDVRVVLASGYSDAISNREVVPFPVMQKPYSLESLMNVLHGARFGSGRGPQRQGFTLAQPSSSTAPPPGEERPYSKRETVARGATPGYLCKRRSTSGQLSGLGINPYDLFEPRRAC</sequence>
<evidence type="ECO:0000256" key="1">
    <source>
        <dbReference type="ARBA" id="ARBA00000085"/>
    </source>
</evidence>
<dbReference type="SMART" id="SM00091">
    <property type="entry name" value="PAS"/>
    <property type="match status" value="1"/>
</dbReference>
<accession>A0A6S7AUS8</accession>
<dbReference type="GO" id="GO:0006355">
    <property type="term" value="P:regulation of DNA-templated transcription"/>
    <property type="evidence" value="ECO:0007669"/>
    <property type="project" value="InterPro"/>
</dbReference>
<name>A0A6S7AUS8_9BURK</name>
<dbReference type="Gene3D" id="3.40.50.2300">
    <property type="match status" value="1"/>
</dbReference>
<evidence type="ECO:0000259" key="11">
    <source>
        <dbReference type="PROSITE" id="PS50109"/>
    </source>
</evidence>
<dbReference type="InterPro" id="IPR013767">
    <property type="entry name" value="PAS_fold"/>
</dbReference>
<evidence type="ECO:0000256" key="2">
    <source>
        <dbReference type="ARBA" id="ARBA00012438"/>
    </source>
</evidence>
<dbReference type="Gene3D" id="1.10.287.130">
    <property type="match status" value="1"/>
</dbReference>
<dbReference type="GO" id="GO:0000155">
    <property type="term" value="F:phosphorelay sensor kinase activity"/>
    <property type="evidence" value="ECO:0007669"/>
    <property type="project" value="InterPro"/>
</dbReference>
<dbReference type="EMBL" id="CADIJQ010000018">
    <property type="protein sequence ID" value="CAB3743586.1"/>
    <property type="molecule type" value="Genomic_DNA"/>
</dbReference>
<proteinExistence type="predicted"/>
<dbReference type="Pfam" id="PF02518">
    <property type="entry name" value="HATPase_c"/>
    <property type="match status" value="1"/>
</dbReference>
<dbReference type="SMART" id="SM00448">
    <property type="entry name" value="REC"/>
    <property type="match status" value="1"/>
</dbReference>
<dbReference type="InterPro" id="IPR036890">
    <property type="entry name" value="HATPase_C_sf"/>
</dbReference>
<dbReference type="InterPro" id="IPR003594">
    <property type="entry name" value="HATPase_dom"/>
</dbReference>
<evidence type="ECO:0000313" key="16">
    <source>
        <dbReference type="Proteomes" id="UP000494269"/>
    </source>
</evidence>
<dbReference type="Gene3D" id="3.30.450.20">
    <property type="entry name" value="PAS domain"/>
    <property type="match status" value="1"/>
</dbReference>
<evidence type="ECO:0000256" key="10">
    <source>
        <dbReference type="SAM" id="MobiDB-lite"/>
    </source>
</evidence>
<feature type="region of interest" description="Disordered" evidence="10">
    <location>
        <begin position="1"/>
        <end position="22"/>
    </location>
</feature>
<feature type="compositionally biased region" description="Polar residues" evidence="10">
    <location>
        <begin position="538"/>
        <end position="549"/>
    </location>
</feature>
<dbReference type="GO" id="GO:0005524">
    <property type="term" value="F:ATP binding"/>
    <property type="evidence" value="ECO:0007669"/>
    <property type="project" value="UniProtKB-KW"/>
</dbReference>